<dbReference type="PROSITE" id="PS50022">
    <property type="entry name" value="FA58C_3"/>
    <property type="match status" value="1"/>
</dbReference>
<feature type="domain" description="F5/8 type C" evidence="4">
    <location>
        <begin position="986"/>
        <end position="1124"/>
    </location>
</feature>
<reference evidence="7" key="1">
    <citation type="journal article" date="2019" name="Int. J. Syst. Evol. Microbiol.">
        <title>The Global Catalogue of Microorganisms (GCM) 10K type strain sequencing project: providing services to taxonomists for standard genome sequencing and annotation.</title>
        <authorList>
            <consortium name="The Broad Institute Genomics Platform"/>
            <consortium name="The Broad Institute Genome Sequencing Center for Infectious Disease"/>
            <person name="Wu L."/>
            <person name="Ma J."/>
        </authorList>
    </citation>
    <scope>NUCLEOTIDE SEQUENCE [LARGE SCALE GENOMIC DNA]</scope>
    <source>
        <strain evidence="7">JCM 17841</strain>
    </source>
</reference>
<sequence>MTAPFTVQARRYWRAALYGGALLLGLPAASHAQCTQLVWADEFNNATLDTTKWKVVTGDGCPTVCGWGNAELENYRAQNIATTGGNLVISTKFETTTAPSGNTYQYSSGKLQSKIPGKGTLQTFKYGRIEARMQLPSAGGVWPAFWMLADPGNWPTTGEIDIMEAKHKNPTSVTGTAIGNAGGNNPYFASRTYAAGVDLSTGFHVYALEWGPDVLRFYVDGNLYNTVTPQTTPNGVFPFNDNNFYVILNAAVGGPGSGYTGNIAPTPADYPTQTLVDYVRVYKGTYNYAVIGDGQVFPNEQYKNYRIDPIAGGTYTWTVPSGATVVSGQGTNTITVNWGSTGGNVAVSVAVSGCTTGSYTKAVTIGPALQVEKVFEDFESNRLLAYAGTGTLTQAVANPGSAAPNTSSTVGKYVRAASQQYDVLNVKNLAIADANDFVAGRKKVYVDVYSTAPVGSKVTMQFENSSVTTATNYPSGRHSSYKAFTTRQNAWETLAFTYEQTIDAGTSIFAINNVAFLFEPATYTGDTFYFDNVRVLTQPTPPIVATTVLENYDGTSAISYDATGTNGTYTAAVANPSATGVNTSAKVAKYVRNSTQQYDVLFFNATPAGTVITDAGKFKDQTYQLQLDLYTDAPVGTSVRITLQNKAAAAGNYPAGRNSTYIVNTTTQNAWETLTLDFDTAPDAGTANVAIDQLAVLFAGNSNTGNTYYLDNLRIAKHVADPTYSAGSTFEDYEATHNLTYLSSDGAYSPTVANPSATGVNTSAHVGQYARKATATYDVLSFSTNSIKDGSAYVSGTKVLAMDLYTSAPVGTVISWQLESSAASTPSNYPAGRHSIYQAVVQKTNTWHTLIFTYASSPDASTTDASVDRAVFLFAPNSSTGDVYYVDNLRSLSKNGATNAAPTVSLTSPAAGATYTAPASLTLTANAADSDGTVSKVEFYQGTTLLGTATASPYSYTWAGVAAGTYSLAAKATDNAGAATTSAAVSVTVSAAPTSTNLALNKPTFTSSTENSGTPGSAAVDGDATSTRWSSAFADPQWLYVDLGASYNVSRVKLTWEAAYGKDYLIQTSPDASTWTTIKTVTGNTTLTNDWTGLAGTGRYVRMYGTARGTTYGYSLYELEVYGTAASGGTSTGTACSGTVASGDYTYQVATTSGNVNWTFIPQAPIAGCTMALIYIKAGAANGYAGYQMTASGSNFTFSQAQPAGTAISFYFTYRVGTSTTERNSSATPHSYTAGTTCTGRLMAPAVPASVASPTNAAYPNPVASRLTVGLSGAAAHTLVLRDLRGAVVHTATAEAGQASTELDVSRLPAGVYLLTVSSAEGQQVHRILKQ</sequence>
<keyword evidence="7" id="KW-1185">Reference proteome</keyword>
<keyword evidence="3" id="KW-0732">Signal</keyword>
<dbReference type="EMBL" id="BAABGQ010000012">
    <property type="protein sequence ID" value="GAA4507783.1"/>
    <property type="molecule type" value="Genomic_DNA"/>
</dbReference>
<feature type="region of interest" description="Disordered" evidence="2">
    <location>
        <begin position="1001"/>
        <end position="1022"/>
    </location>
</feature>
<comment type="caution">
    <text evidence="6">The sequence shown here is derived from an EMBL/GenBank/DDBJ whole genome shotgun (WGS) entry which is preliminary data.</text>
</comment>
<dbReference type="InterPro" id="IPR045829">
    <property type="entry name" value="PKD_6"/>
</dbReference>
<organism evidence="6 7">
    <name type="scientific">Hymenobacter ginsengisoli</name>
    <dbReference type="NCBI Taxonomy" id="1051626"/>
    <lineage>
        <taxon>Bacteria</taxon>
        <taxon>Pseudomonadati</taxon>
        <taxon>Bacteroidota</taxon>
        <taxon>Cytophagia</taxon>
        <taxon>Cytophagales</taxon>
        <taxon>Hymenobacteraceae</taxon>
        <taxon>Hymenobacter</taxon>
    </lineage>
</organism>
<name>A0ABP8QRG3_9BACT</name>
<evidence type="ECO:0000259" key="5">
    <source>
        <dbReference type="PROSITE" id="PS51762"/>
    </source>
</evidence>
<dbReference type="Pfam" id="PF17957">
    <property type="entry name" value="Big_7"/>
    <property type="match status" value="1"/>
</dbReference>
<gene>
    <name evidence="6" type="ORF">GCM10023172_38950</name>
</gene>
<evidence type="ECO:0000256" key="2">
    <source>
        <dbReference type="SAM" id="MobiDB-lite"/>
    </source>
</evidence>
<evidence type="ECO:0008006" key="8">
    <source>
        <dbReference type="Google" id="ProtNLM"/>
    </source>
</evidence>
<dbReference type="SUPFAM" id="SSF49785">
    <property type="entry name" value="Galactose-binding domain-like"/>
    <property type="match status" value="1"/>
</dbReference>
<dbReference type="CDD" id="cd08023">
    <property type="entry name" value="GH16_laminarinase_like"/>
    <property type="match status" value="1"/>
</dbReference>
<evidence type="ECO:0000256" key="1">
    <source>
        <dbReference type="ARBA" id="ARBA00006865"/>
    </source>
</evidence>
<dbReference type="InterPro" id="IPR000421">
    <property type="entry name" value="FA58C"/>
</dbReference>
<comment type="similarity">
    <text evidence="1">Belongs to the glycosyl hydrolase 16 family.</text>
</comment>
<dbReference type="Pfam" id="PF18962">
    <property type="entry name" value="Por_Secre_tail"/>
    <property type="match status" value="1"/>
</dbReference>
<dbReference type="NCBIfam" id="TIGR04183">
    <property type="entry name" value="Por_Secre_tail"/>
    <property type="match status" value="1"/>
</dbReference>
<dbReference type="RefSeq" id="WP_208132804.1">
    <property type="nucleotide sequence ID" value="NZ_BAABGQ010000012.1"/>
</dbReference>
<dbReference type="InterPro" id="IPR013783">
    <property type="entry name" value="Ig-like_fold"/>
</dbReference>
<evidence type="ECO:0000256" key="3">
    <source>
        <dbReference type="SAM" id="SignalP"/>
    </source>
</evidence>
<dbReference type="InterPro" id="IPR013320">
    <property type="entry name" value="ConA-like_dom_sf"/>
</dbReference>
<dbReference type="SUPFAM" id="SSF49899">
    <property type="entry name" value="Concanavalin A-like lectins/glucanases"/>
    <property type="match status" value="1"/>
</dbReference>
<dbReference type="PROSITE" id="PS51762">
    <property type="entry name" value="GH16_2"/>
    <property type="match status" value="1"/>
</dbReference>
<feature type="chain" id="PRO_5047044107" description="Glycoside hydrolase" evidence="3">
    <location>
        <begin position="33"/>
        <end position="1331"/>
    </location>
</feature>
<feature type="signal peptide" evidence="3">
    <location>
        <begin position="1"/>
        <end position="32"/>
    </location>
</feature>
<dbReference type="Gene3D" id="2.60.40.10">
    <property type="entry name" value="Immunoglobulins"/>
    <property type="match status" value="1"/>
</dbReference>
<dbReference type="InterPro" id="IPR000757">
    <property type="entry name" value="Beta-glucanase-like"/>
</dbReference>
<feature type="compositionally biased region" description="Polar residues" evidence="2">
    <location>
        <begin position="1001"/>
        <end position="1015"/>
    </location>
</feature>
<dbReference type="InterPro" id="IPR050546">
    <property type="entry name" value="Glycosyl_Hydrlase_16"/>
</dbReference>
<evidence type="ECO:0000313" key="6">
    <source>
        <dbReference type="EMBL" id="GAA4507783.1"/>
    </source>
</evidence>
<proteinExistence type="inferred from homology"/>
<evidence type="ECO:0000259" key="4">
    <source>
        <dbReference type="PROSITE" id="PS50022"/>
    </source>
</evidence>
<dbReference type="Proteomes" id="UP001501243">
    <property type="component" value="Unassembled WGS sequence"/>
</dbReference>
<dbReference type="Gene3D" id="2.60.120.200">
    <property type="match status" value="1"/>
</dbReference>
<dbReference type="Pfam" id="PF00722">
    <property type="entry name" value="Glyco_hydro_16"/>
    <property type="match status" value="1"/>
</dbReference>
<evidence type="ECO:0000313" key="7">
    <source>
        <dbReference type="Proteomes" id="UP001501243"/>
    </source>
</evidence>
<dbReference type="Pfam" id="PF00754">
    <property type="entry name" value="F5_F8_type_C"/>
    <property type="match status" value="1"/>
</dbReference>
<dbReference type="PANTHER" id="PTHR10963:SF55">
    <property type="entry name" value="GLYCOSIDE HYDROLASE FAMILY 16 PROTEIN"/>
    <property type="match status" value="1"/>
</dbReference>
<feature type="domain" description="GH16" evidence="5">
    <location>
        <begin position="11"/>
        <end position="287"/>
    </location>
</feature>
<dbReference type="Gene3D" id="2.60.120.260">
    <property type="entry name" value="Galactose-binding domain-like"/>
    <property type="match status" value="2"/>
</dbReference>
<accession>A0ABP8QRG3</accession>
<protein>
    <recommendedName>
        <fullName evidence="8">Glycoside hydrolase</fullName>
    </recommendedName>
</protein>
<dbReference type="PANTHER" id="PTHR10963">
    <property type="entry name" value="GLYCOSYL HYDROLASE-RELATED"/>
    <property type="match status" value="1"/>
</dbReference>
<dbReference type="InterPro" id="IPR026444">
    <property type="entry name" value="Secre_tail"/>
</dbReference>
<dbReference type="InterPro" id="IPR008979">
    <property type="entry name" value="Galactose-bd-like_sf"/>
</dbReference>
<dbReference type="Pfam" id="PF19408">
    <property type="entry name" value="PKD_6"/>
    <property type="match status" value="1"/>
</dbReference>